<dbReference type="InterPro" id="IPR035965">
    <property type="entry name" value="PAS-like_dom_sf"/>
</dbReference>
<evidence type="ECO:0000256" key="5">
    <source>
        <dbReference type="ARBA" id="ARBA00022777"/>
    </source>
</evidence>
<feature type="compositionally biased region" description="Polar residues" evidence="8">
    <location>
        <begin position="152"/>
        <end position="161"/>
    </location>
</feature>
<dbReference type="Proteomes" id="UP000199236">
    <property type="component" value="Unassembled WGS sequence"/>
</dbReference>
<dbReference type="InterPro" id="IPR000014">
    <property type="entry name" value="PAS"/>
</dbReference>
<organism evidence="12 13">
    <name type="scientific">Cohaesibacter marisflavi</name>
    <dbReference type="NCBI Taxonomy" id="655353"/>
    <lineage>
        <taxon>Bacteria</taxon>
        <taxon>Pseudomonadati</taxon>
        <taxon>Pseudomonadota</taxon>
        <taxon>Alphaproteobacteria</taxon>
        <taxon>Hyphomicrobiales</taxon>
        <taxon>Cohaesibacteraceae</taxon>
    </lineage>
</organism>
<dbReference type="InterPro" id="IPR036890">
    <property type="entry name" value="HATPase_C_sf"/>
</dbReference>
<dbReference type="NCBIfam" id="TIGR00229">
    <property type="entry name" value="sensory_box"/>
    <property type="match status" value="1"/>
</dbReference>
<dbReference type="EC" id="2.7.13.3" evidence="2"/>
<dbReference type="PROSITE" id="PS50112">
    <property type="entry name" value="PAS"/>
    <property type="match status" value="1"/>
</dbReference>
<accession>A0A1I5A5Z3</accession>
<dbReference type="Gene3D" id="1.10.287.130">
    <property type="match status" value="1"/>
</dbReference>
<evidence type="ECO:0000256" key="4">
    <source>
        <dbReference type="ARBA" id="ARBA00022679"/>
    </source>
</evidence>
<evidence type="ECO:0000256" key="1">
    <source>
        <dbReference type="ARBA" id="ARBA00000085"/>
    </source>
</evidence>
<dbReference type="Gene3D" id="3.30.565.10">
    <property type="entry name" value="Histidine kinase-like ATPase, C-terminal domain"/>
    <property type="match status" value="1"/>
</dbReference>
<keyword evidence="13" id="KW-1185">Reference proteome</keyword>
<gene>
    <name evidence="12" type="ORF">SAMN04488056_101363</name>
</gene>
<dbReference type="Pfam" id="PF00512">
    <property type="entry name" value="HisKA"/>
    <property type="match status" value="1"/>
</dbReference>
<proteinExistence type="predicted"/>
<dbReference type="SMART" id="SM00086">
    <property type="entry name" value="PAC"/>
    <property type="match status" value="1"/>
</dbReference>
<dbReference type="PANTHER" id="PTHR43711">
    <property type="entry name" value="TWO-COMPONENT HISTIDINE KINASE"/>
    <property type="match status" value="1"/>
</dbReference>
<feature type="transmembrane region" description="Helical" evidence="9">
    <location>
        <begin position="275"/>
        <end position="293"/>
    </location>
</feature>
<dbReference type="PROSITE" id="PS50109">
    <property type="entry name" value="HIS_KIN"/>
    <property type="match status" value="1"/>
</dbReference>
<keyword evidence="5 12" id="KW-0418">Kinase</keyword>
<evidence type="ECO:0000256" key="3">
    <source>
        <dbReference type="ARBA" id="ARBA00022553"/>
    </source>
</evidence>
<dbReference type="Pfam" id="PF12860">
    <property type="entry name" value="PAS_7"/>
    <property type="match status" value="1"/>
</dbReference>
<feature type="region of interest" description="Disordered" evidence="8">
    <location>
        <begin position="115"/>
        <end position="167"/>
    </location>
</feature>
<dbReference type="PRINTS" id="PR00344">
    <property type="entry name" value="BCTRLSENSOR"/>
</dbReference>
<dbReference type="AlphaFoldDB" id="A0A1I5A5Z3"/>
<sequence length="862" mass="95899">MTQAGIASAPKEARFRLFGATPNGHEPHVSGPARLLADPSYFQRVREEPWLRRIIPAVILVFITIVGVMRTDDLLGEREEIQATSSQQLQLIAALVTERVARQLDMFAQNLSAASASSATGPQSSSAPSVASTASETEKPTEAEVEYAGEGFSSTANTASRPSKEMLQSWLEEAMPTTEISANYQIYQTDATGMIVASIPTLTNDMRKTQIDLLGRAQVFSTIGASAGVFDVTTSDKKDALATVHHLGGGRGAITVLVPTDELFNGWRADVTRNAIIFVMMSAIILLVVYAFFSQGARAREADSIFEATVQRMDAALRHSRSGLWDWDLGNGHIYWSPSMFDLLGMERSDELLSFATINERMHPEDGNLHQHVQDLLSSEQSMMDRRFRMRHEDGRWIWIQIRAELTVSPKDRLHLMGVVMDVSQQIEQAENDKLADIRLRDAVDTISEAFVLWDKDSKLVLCNKPYRTLHNLPENEEIIGRSYNEIMDSGQPHVIDIEDDNDIDESQILLDRVSTSPKAARSYKVQLADGRWLQISERRTRDGGFVSVGTDISNLKLQEQRLLESEQQLIASVSDLRKSRQTLEMQAQQLVVLTEQYAKEKENAEIANRAKSQFLANISHELRTPLNAIIGFSEVMKQEIFGEHSTHKYKDYSKDIHSSGSYLLGLIDDILNMSRLEDGEVDLKPSDLDLASLVRETYESSIDEKAKNRQLTLKDELPDTLQAYADLNLIEQVLLNLLDNAVKFSKEGGQIALRGETKDGYSYLTISDTGVGIPQDAIDRMGSPFEQVQNQFTKSHKGSGLGLSISRTIICLSGGTMKIRSRIGQGTRITICLPSKVRGVTPDMATLSQTKHPQQLSATTH</sequence>
<dbReference type="SMART" id="SM00091">
    <property type="entry name" value="PAS"/>
    <property type="match status" value="2"/>
</dbReference>
<dbReference type="InterPro" id="IPR003594">
    <property type="entry name" value="HATPase_dom"/>
</dbReference>
<dbReference type="SUPFAM" id="SSF55785">
    <property type="entry name" value="PYP-like sensor domain (PAS domain)"/>
    <property type="match status" value="2"/>
</dbReference>
<feature type="coiled-coil region" evidence="7">
    <location>
        <begin position="584"/>
        <end position="611"/>
    </location>
</feature>
<dbReference type="InterPro" id="IPR004358">
    <property type="entry name" value="Sig_transdc_His_kin-like_C"/>
</dbReference>
<dbReference type="SUPFAM" id="SSF47384">
    <property type="entry name" value="Homodimeric domain of signal transducing histidine kinase"/>
    <property type="match status" value="1"/>
</dbReference>
<dbReference type="SMART" id="SM00387">
    <property type="entry name" value="HATPase_c"/>
    <property type="match status" value="1"/>
</dbReference>
<feature type="transmembrane region" description="Helical" evidence="9">
    <location>
        <begin position="50"/>
        <end position="69"/>
    </location>
</feature>
<dbReference type="GO" id="GO:0000155">
    <property type="term" value="F:phosphorelay sensor kinase activity"/>
    <property type="evidence" value="ECO:0007669"/>
    <property type="project" value="InterPro"/>
</dbReference>
<reference evidence="12 13" key="1">
    <citation type="submission" date="2016-10" db="EMBL/GenBank/DDBJ databases">
        <authorList>
            <person name="de Groot N.N."/>
        </authorList>
    </citation>
    <scope>NUCLEOTIDE SEQUENCE [LARGE SCALE GENOMIC DNA]</scope>
    <source>
        <strain evidence="12 13">CGMCC 1.9157</strain>
    </source>
</reference>
<dbReference type="Pfam" id="PF08447">
    <property type="entry name" value="PAS_3"/>
    <property type="match status" value="1"/>
</dbReference>
<dbReference type="Pfam" id="PF02518">
    <property type="entry name" value="HATPase_c"/>
    <property type="match status" value="1"/>
</dbReference>
<comment type="catalytic activity">
    <reaction evidence="1">
        <text>ATP + protein L-histidine = ADP + protein N-phospho-L-histidine.</text>
        <dbReference type="EC" id="2.7.13.3"/>
    </reaction>
</comment>
<evidence type="ECO:0000256" key="9">
    <source>
        <dbReference type="SAM" id="Phobius"/>
    </source>
</evidence>
<dbReference type="InterPro" id="IPR005467">
    <property type="entry name" value="His_kinase_dom"/>
</dbReference>
<evidence type="ECO:0000256" key="6">
    <source>
        <dbReference type="ARBA" id="ARBA00023012"/>
    </source>
</evidence>
<evidence type="ECO:0000313" key="12">
    <source>
        <dbReference type="EMBL" id="SFN57864.1"/>
    </source>
</evidence>
<keyword evidence="9" id="KW-1133">Transmembrane helix</keyword>
<dbReference type="EMBL" id="FOVR01000001">
    <property type="protein sequence ID" value="SFN57864.1"/>
    <property type="molecule type" value="Genomic_DNA"/>
</dbReference>
<evidence type="ECO:0000259" key="10">
    <source>
        <dbReference type="PROSITE" id="PS50109"/>
    </source>
</evidence>
<evidence type="ECO:0000259" key="11">
    <source>
        <dbReference type="PROSITE" id="PS50112"/>
    </source>
</evidence>
<feature type="domain" description="Histidine kinase" evidence="10">
    <location>
        <begin position="618"/>
        <end position="838"/>
    </location>
</feature>
<keyword evidence="3" id="KW-0597">Phosphoprotein</keyword>
<keyword evidence="6" id="KW-0902">Two-component regulatory system</keyword>
<evidence type="ECO:0000256" key="7">
    <source>
        <dbReference type="SAM" id="Coils"/>
    </source>
</evidence>
<evidence type="ECO:0000256" key="2">
    <source>
        <dbReference type="ARBA" id="ARBA00012438"/>
    </source>
</evidence>
<dbReference type="SUPFAM" id="SSF55874">
    <property type="entry name" value="ATPase domain of HSP90 chaperone/DNA topoisomerase II/histidine kinase"/>
    <property type="match status" value="1"/>
</dbReference>
<keyword evidence="9" id="KW-0812">Transmembrane</keyword>
<dbReference type="InterPro" id="IPR001610">
    <property type="entry name" value="PAC"/>
</dbReference>
<dbReference type="PANTHER" id="PTHR43711:SF26">
    <property type="entry name" value="SENSOR HISTIDINE KINASE RCSC"/>
    <property type="match status" value="1"/>
</dbReference>
<dbReference type="Gene3D" id="3.30.450.20">
    <property type="entry name" value="PAS domain"/>
    <property type="match status" value="2"/>
</dbReference>
<evidence type="ECO:0000256" key="8">
    <source>
        <dbReference type="SAM" id="MobiDB-lite"/>
    </source>
</evidence>
<dbReference type="CDD" id="cd00082">
    <property type="entry name" value="HisKA"/>
    <property type="match status" value="1"/>
</dbReference>
<dbReference type="STRING" id="655353.SAMN04488056_101363"/>
<keyword evidence="9" id="KW-0472">Membrane</keyword>
<feature type="domain" description="PAS" evidence="11">
    <location>
        <begin position="309"/>
        <end position="366"/>
    </location>
</feature>
<dbReference type="SMART" id="SM00388">
    <property type="entry name" value="HisKA"/>
    <property type="match status" value="1"/>
</dbReference>
<dbReference type="InterPro" id="IPR050736">
    <property type="entry name" value="Sensor_HK_Regulatory"/>
</dbReference>
<keyword evidence="4" id="KW-0808">Transferase</keyword>
<dbReference type="InterPro" id="IPR036097">
    <property type="entry name" value="HisK_dim/P_sf"/>
</dbReference>
<dbReference type="CDD" id="cd00130">
    <property type="entry name" value="PAS"/>
    <property type="match status" value="1"/>
</dbReference>
<dbReference type="InterPro" id="IPR003661">
    <property type="entry name" value="HisK_dim/P_dom"/>
</dbReference>
<protein>
    <recommendedName>
        <fullName evidence="2">histidine kinase</fullName>
        <ecNumber evidence="2">2.7.13.3</ecNumber>
    </recommendedName>
</protein>
<feature type="compositionally biased region" description="Low complexity" evidence="8">
    <location>
        <begin position="115"/>
        <end position="135"/>
    </location>
</feature>
<dbReference type="InterPro" id="IPR013655">
    <property type="entry name" value="PAS_fold_3"/>
</dbReference>
<evidence type="ECO:0000313" key="13">
    <source>
        <dbReference type="Proteomes" id="UP000199236"/>
    </source>
</evidence>
<name>A0A1I5A5Z3_9HYPH</name>
<keyword evidence="7" id="KW-0175">Coiled coil</keyword>
<dbReference type="RefSeq" id="WP_175527870.1">
    <property type="nucleotide sequence ID" value="NZ_FOVR01000001.1"/>
</dbReference>